<dbReference type="OMA" id="FVQFNHQ"/>
<feature type="domain" description="CSC1/OSCA1-like 7TM region" evidence="8">
    <location>
        <begin position="422"/>
        <end position="691"/>
    </location>
</feature>
<dbReference type="InterPro" id="IPR027815">
    <property type="entry name" value="CSC1/OSCA1-like_cyt"/>
</dbReference>
<feature type="transmembrane region" description="Helical" evidence="7">
    <location>
        <begin position="634"/>
        <end position="655"/>
    </location>
</feature>
<evidence type="ECO:0000256" key="4">
    <source>
        <dbReference type="ARBA" id="ARBA00022692"/>
    </source>
</evidence>
<feature type="domain" description="10TM putative phosphate transporter extracellular tail" evidence="9">
    <location>
        <begin position="769"/>
        <end position="842"/>
    </location>
</feature>
<evidence type="ECO:0000313" key="13">
    <source>
        <dbReference type="Proteomes" id="UP000186594"/>
    </source>
</evidence>
<feature type="domain" description="CSC1/OSCA1-like N-terminal transmembrane" evidence="10">
    <location>
        <begin position="23"/>
        <end position="180"/>
    </location>
</feature>
<evidence type="ECO:0000256" key="3">
    <source>
        <dbReference type="ARBA" id="ARBA00022448"/>
    </source>
</evidence>
<evidence type="ECO:0000256" key="5">
    <source>
        <dbReference type="ARBA" id="ARBA00022989"/>
    </source>
</evidence>
<keyword evidence="4 7" id="KW-0812">Transmembrane</keyword>
<organism evidence="12 13">
    <name type="scientific">Neolecta irregularis (strain DAH-3)</name>
    <dbReference type="NCBI Taxonomy" id="1198029"/>
    <lineage>
        <taxon>Eukaryota</taxon>
        <taxon>Fungi</taxon>
        <taxon>Dikarya</taxon>
        <taxon>Ascomycota</taxon>
        <taxon>Taphrinomycotina</taxon>
        <taxon>Neolectales</taxon>
        <taxon>Neolectaceae</taxon>
        <taxon>Neolecta</taxon>
    </lineage>
</organism>
<sequence>MALNSSDPNAGKAHSSSETTVSAFVTSVVAFIGLFLLQIIIFTLLRNINKRIYQPRTFVETVPEKRRVIPLSPGPFAWLIPVFTTSPEEVILKVGLDGYFFLRFLRIFLTLFAGAMVITWPILLPLNKINGRGTSDGNSISGLDVYAFGNVRPENRDRYWAHTILACIFIGFILYTFYRELRDFIGVRQSYLTSSTHKYRAGATTILVTTIPRSDLEEEKLKEIFSVFPGGVKNVWINRNCETLLEKVKERDNIAKQLEGAECDVIQLANKRYRKYPKKVEKGKTTVETETQKDAEAHISSVLSQWVPQNKRPTHRRPIFSWMISLPLVGKKVDTIDWCRSELAKLNHEIEEEQSHPEKIRRMNSAFIQFHSQIAAHMAAQCVAHERSHYMTPRYIEIAPDDVIWENMRLLWWERYIRFGITIAAALCLIIFWAIPSAFIGGISSIDALTTKVPSLDFVYRLPEKLQGIITGVLPVVLLSILLTLPPIIFRALAKQQGHPTYTQVELMVQRLYFPFLVIQVFLVLTISQGVSKTIALIIDNPSNVTSILAGNLPGAANFFFSWILAQGFTVSAGALLQVTGLILFFLFGKLFDNTPRKKWFRFTRLPGLGWGTTFPSFANIAVIGITYSIIAPLILVFVTAAMFLFYCVYMYNLLYVYDFQVDTGGLAFPLVLFQTLTGVYLLEVCLIGLFFIAKARAQAIVMIAALALTTIFHILLGKWFNPLIEYIPITLSPPESEEETQGKSRYVAAEKDISSLDESVFQELVGNMTPELRERLIARAYAHFALRAPKPILWVPEDALGVSKEEIRASQVVGDGNIEMTDEGASIDEEGTLRITGKAPDWLPSFNEL</sequence>
<feature type="transmembrane region" description="Helical" evidence="7">
    <location>
        <begin position="559"/>
        <end position="588"/>
    </location>
</feature>
<evidence type="ECO:0000256" key="7">
    <source>
        <dbReference type="SAM" id="Phobius"/>
    </source>
</evidence>
<reference evidence="12 13" key="1">
    <citation type="submission" date="2016-04" db="EMBL/GenBank/DDBJ databases">
        <title>Evolutionary innovation and constraint leading to complex multicellularity in the Ascomycota.</title>
        <authorList>
            <person name="Cisse O."/>
            <person name="Nguyen A."/>
            <person name="Hewitt D.A."/>
            <person name="Jedd G."/>
            <person name="Stajich J.E."/>
        </authorList>
    </citation>
    <scope>NUCLEOTIDE SEQUENCE [LARGE SCALE GENOMIC DNA]</scope>
    <source>
        <strain evidence="12 13">DAH-3</strain>
    </source>
</reference>
<feature type="transmembrane region" description="Helical" evidence="7">
    <location>
        <begin position="159"/>
        <end position="178"/>
    </location>
</feature>
<dbReference type="InterPro" id="IPR032880">
    <property type="entry name" value="CSC1/OSCA1-like_N"/>
</dbReference>
<gene>
    <name evidence="12" type="ORF">NEOLI_003063</name>
</gene>
<evidence type="ECO:0000313" key="12">
    <source>
        <dbReference type="EMBL" id="OLL25727.1"/>
    </source>
</evidence>
<keyword evidence="5 7" id="KW-1133">Transmembrane helix</keyword>
<dbReference type="Pfam" id="PF02714">
    <property type="entry name" value="RSN1_7TM"/>
    <property type="match status" value="1"/>
</dbReference>
<feature type="transmembrane region" description="Helical" evidence="7">
    <location>
        <begin position="514"/>
        <end position="539"/>
    </location>
</feature>
<dbReference type="GO" id="GO:0005227">
    <property type="term" value="F:calcium-activated cation channel activity"/>
    <property type="evidence" value="ECO:0007669"/>
    <property type="project" value="InterPro"/>
</dbReference>
<dbReference type="STRING" id="1198029.A0A1U7LST8"/>
<proteinExistence type="inferred from homology"/>
<comment type="caution">
    <text evidence="12">The sequence shown here is derived from an EMBL/GenBank/DDBJ whole genome shotgun (WGS) entry which is preliminary data.</text>
</comment>
<dbReference type="OrthoDB" id="1076608at2759"/>
<keyword evidence="3" id="KW-0813">Transport</keyword>
<evidence type="ECO:0000256" key="2">
    <source>
        <dbReference type="ARBA" id="ARBA00007779"/>
    </source>
</evidence>
<evidence type="ECO:0000259" key="9">
    <source>
        <dbReference type="Pfam" id="PF12621"/>
    </source>
</evidence>
<feature type="transmembrane region" description="Helical" evidence="7">
    <location>
        <begin position="100"/>
        <end position="123"/>
    </location>
</feature>
<feature type="transmembrane region" description="Helical" evidence="7">
    <location>
        <begin position="609"/>
        <end position="628"/>
    </location>
</feature>
<feature type="domain" description="CSC1/OSCA1-like cytosolic" evidence="11">
    <location>
        <begin position="204"/>
        <end position="407"/>
    </location>
</feature>
<comment type="similarity">
    <text evidence="2">Belongs to the CSC1 (TC 1.A.17) family.</text>
</comment>
<feature type="transmembrane region" description="Helical" evidence="7">
    <location>
        <begin position="700"/>
        <end position="717"/>
    </location>
</feature>
<evidence type="ECO:0000259" key="11">
    <source>
        <dbReference type="Pfam" id="PF14703"/>
    </source>
</evidence>
<dbReference type="AlphaFoldDB" id="A0A1U7LST8"/>
<evidence type="ECO:0000259" key="8">
    <source>
        <dbReference type="Pfam" id="PF02714"/>
    </source>
</evidence>
<dbReference type="Pfam" id="PF13967">
    <property type="entry name" value="RSN1_TM"/>
    <property type="match status" value="1"/>
</dbReference>
<keyword evidence="6 7" id="KW-0472">Membrane</keyword>
<dbReference type="Pfam" id="PF12621">
    <property type="entry name" value="PHM7_ext"/>
    <property type="match status" value="1"/>
</dbReference>
<evidence type="ECO:0008006" key="14">
    <source>
        <dbReference type="Google" id="ProtNLM"/>
    </source>
</evidence>
<dbReference type="Pfam" id="PF14703">
    <property type="entry name" value="PHM7_cyt"/>
    <property type="match status" value="1"/>
</dbReference>
<dbReference type="PANTHER" id="PTHR13018">
    <property type="entry name" value="PROBABLE MEMBRANE PROTEIN DUF221-RELATED"/>
    <property type="match status" value="1"/>
</dbReference>
<evidence type="ECO:0000256" key="6">
    <source>
        <dbReference type="ARBA" id="ARBA00023136"/>
    </source>
</evidence>
<dbReference type="EMBL" id="LXFE01000326">
    <property type="protein sequence ID" value="OLL25727.1"/>
    <property type="molecule type" value="Genomic_DNA"/>
</dbReference>
<feature type="transmembrane region" description="Helical" evidence="7">
    <location>
        <begin position="416"/>
        <end position="446"/>
    </location>
</feature>
<evidence type="ECO:0000259" key="10">
    <source>
        <dbReference type="Pfam" id="PF13967"/>
    </source>
</evidence>
<keyword evidence="13" id="KW-1185">Reference proteome</keyword>
<evidence type="ECO:0000256" key="1">
    <source>
        <dbReference type="ARBA" id="ARBA00004141"/>
    </source>
</evidence>
<feature type="transmembrane region" description="Helical" evidence="7">
    <location>
        <begin position="466"/>
        <end position="493"/>
    </location>
</feature>
<feature type="transmembrane region" description="Helical" evidence="7">
    <location>
        <begin position="20"/>
        <end position="45"/>
    </location>
</feature>
<dbReference type="GO" id="GO:0005886">
    <property type="term" value="C:plasma membrane"/>
    <property type="evidence" value="ECO:0007669"/>
    <property type="project" value="TreeGrafter"/>
</dbReference>
<accession>A0A1U7LST8</accession>
<feature type="transmembrane region" description="Helical" evidence="7">
    <location>
        <begin position="667"/>
        <end position="694"/>
    </location>
</feature>
<name>A0A1U7LST8_NEOID</name>
<comment type="subcellular location">
    <subcellularLocation>
        <location evidence="1">Membrane</location>
        <topology evidence="1">Multi-pass membrane protein</topology>
    </subcellularLocation>
</comment>
<dbReference type="InterPro" id="IPR003864">
    <property type="entry name" value="CSC1/OSCA1-like_7TM"/>
</dbReference>
<protein>
    <recommendedName>
        <fullName evidence="14">DUF221-domain-containing protein</fullName>
    </recommendedName>
</protein>
<dbReference type="InterPro" id="IPR045122">
    <property type="entry name" value="Csc1-like"/>
</dbReference>
<dbReference type="InterPro" id="IPR022257">
    <property type="entry name" value="PHM7_ext"/>
</dbReference>
<dbReference type="Proteomes" id="UP000186594">
    <property type="component" value="Unassembled WGS sequence"/>
</dbReference>
<dbReference type="PANTHER" id="PTHR13018:SF20">
    <property type="entry name" value="SPORULATION-SPECIFIC PROTEIN 75"/>
    <property type="match status" value="1"/>
</dbReference>